<evidence type="ECO:0000313" key="2">
    <source>
        <dbReference type="Proteomes" id="UP001635816"/>
    </source>
</evidence>
<protein>
    <submittedName>
        <fullName evidence="1">Uncharacterized protein</fullName>
    </submittedName>
</protein>
<sequence>MNEDAVDDQIVCIESNGQIAKSAQNAPAVVDDVAPDGLGE</sequence>
<reference evidence="1 2" key="1">
    <citation type="submission" date="2024-12" db="EMBL/GenBank/DDBJ databases">
        <title>The coexistence of Mycolicibacterium septicum and Mycolicibacterium nivoides in clinical samples.</title>
        <authorList>
            <person name="Wang C."/>
            <person name="Feng Y."/>
            <person name="Zong Z."/>
        </authorList>
    </citation>
    <scope>NUCLEOTIDE SEQUENCE [LARGE SCALE GENOMIC DNA]</scope>
    <source>
        <strain evidence="1 2">120309</strain>
    </source>
</reference>
<organism evidence="1 2">
    <name type="scientific">Mycolicibacterium nivoides</name>
    <dbReference type="NCBI Taxonomy" id="2487344"/>
    <lineage>
        <taxon>Bacteria</taxon>
        <taxon>Bacillati</taxon>
        <taxon>Actinomycetota</taxon>
        <taxon>Actinomycetes</taxon>
        <taxon>Mycobacteriales</taxon>
        <taxon>Mycobacteriaceae</taxon>
        <taxon>Mycolicibacterium</taxon>
    </lineage>
</organism>
<evidence type="ECO:0000313" key="1">
    <source>
        <dbReference type="EMBL" id="MFN6543137.1"/>
    </source>
</evidence>
<proteinExistence type="predicted"/>
<comment type="caution">
    <text evidence="1">The sequence shown here is derived from an EMBL/GenBank/DDBJ whole genome shotgun (WGS) entry which is preliminary data.</text>
</comment>
<keyword evidence="2" id="KW-1185">Reference proteome</keyword>
<gene>
    <name evidence="1" type="ORF">ACK4CT_08085</name>
</gene>
<accession>A0ABW9L8A6</accession>
<dbReference type="Proteomes" id="UP001635816">
    <property type="component" value="Unassembled WGS sequence"/>
</dbReference>
<dbReference type="EMBL" id="JBKBDD010000002">
    <property type="protein sequence ID" value="MFN6543137.1"/>
    <property type="molecule type" value="Genomic_DNA"/>
</dbReference>
<dbReference type="RefSeq" id="WP_409542889.1">
    <property type="nucleotide sequence ID" value="NZ_JBKBDD010000002.1"/>
</dbReference>
<name>A0ABW9L8A6_9MYCO</name>